<dbReference type="InterPro" id="IPR029071">
    <property type="entry name" value="Ubiquitin-like_domsf"/>
</dbReference>
<evidence type="ECO:0000259" key="1">
    <source>
        <dbReference type="PROSITE" id="PS51399"/>
    </source>
</evidence>
<dbReference type="InterPro" id="IPR012989">
    <property type="entry name" value="SEP_domain"/>
</dbReference>
<sequence>MFQGPFRSYQEKIHTDIMDGYFPSELQSRFPDGVTFQVTDKHKEVFQEQRRWNDLPGSGPDYKFLNRLAKSAVREGRIVHIRGAVEEALQGSEENEMPKEILVESPQLSKEQSTQNIAVSTLRIRSESGDKTYKVRMLSSETLANLRHYLPLCRAPDLASYNIIRPFPYCVYEDDTCTLEEIGLVPNAFQVIRARSGGGTNKQSQK</sequence>
<dbReference type="PANTHER" id="PTHR23333:SF4">
    <property type="entry name" value="UBX DOMAIN-CONTAINING PROTEIN 11"/>
    <property type="match status" value="1"/>
</dbReference>
<dbReference type="PANTHER" id="PTHR23333">
    <property type="entry name" value="UBX DOMAIN CONTAINING PROTEIN"/>
    <property type="match status" value="1"/>
</dbReference>
<dbReference type="CDD" id="cd17077">
    <property type="entry name" value="UBX_UBXN11"/>
    <property type="match status" value="1"/>
</dbReference>
<dbReference type="Proteomes" id="UP000694892">
    <property type="component" value="Chromosome 2L"/>
</dbReference>
<organism evidence="2 3">
    <name type="scientific">Xenopus laevis</name>
    <name type="common">African clawed frog</name>
    <dbReference type="NCBI Taxonomy" id="8355"/>
    <lineage>
        <taxon>Eukaryota</taxon>
        <taxon>Metazoa</taxon>
        <taxon>Chordata</taxon>
        <taxon>Craniata</taxon>
        <taxon>Vertebrata</taxon>
        <taxon>Euteleostomi</taxon>
        <taxon>Amphibia</taxon>
        <taxon>Batrachia</taxon>
        <taxon>Anura</taxon>
        <taxon>Pipoidea</taxon>
        <taxon>Pipidae</taxon>
        <taxon>Xenopodinae</taxon>
        <taxon>Xenopus</taxon>
        <taxon>Xenopus</taxon>
    </lineage>
</organism>
<dbReference type="EMBL" id="CM004468">
    <property type="protein sequence ID" value="OCT94444.1"/>
    <property type="molecule type" value="Genomic_DNA"/>
</dbReference>
<evidence type="ECO:0000313" key="2">
    <source>
        <dbReference type="EMBL" id="OCT94444.1"/>
    </source>
</evidence>
<dbReference type="Pfam" id="PF08059">
    <property type="entry name" value="SEP"/>
    <property type="match status" value="1"/>
</dbReference>
<feature type="domain" description="SEP" evidence="1">
    <location>
        <begin position="1"/>
        <end position="47"/>
    </location>
</feature>
<name>A0A974HXY4_XENLA</name>
<dbReference type="PROSITE" id="PS51399">
    <property type="entry name" value="SEP"/>
    <property type="match status" value="1"/>
</dbReference>
<accession>A0A974HXY4</accession>
<dbReference type="InterPro" id="IPR036241">
    <property type="entry name" value="NSFL1C_SEP_dom_sf"/>
</dbReference>
<protein>
    <recommendedName>
        <fullName evidence="1">SEP domain-containing protein</fullName>
    </recommendedName>
</protein>
<dbReference type="InterPro" id="IPR001012">
    <property type="entry name" value="UBX_dom"/>
</dbReference>
<dbReference type="SUPFAM" id="SSF102848">
    <property type="entry name" value="NSFL1 (p97 ATPase) cofactor p47, SEP domain"/>
    <property type="match status" value="1"/>
</dbReference>
<dbReference type="GO" id="GO:0043161">
    <property type="term" value="P:proteasome-mediated ubiquitin-dependent protein catabolic process"/>
    <property type="evidence" value="ECO:0007669"/>
    <property type="project" value="TreeGrafter"/>
</dbReference>
<dbReference type="OMA" id="QTYELRM"/>
<dbReference type="Pfam" id="PF00789">
    <property type="entry name" value="UBX"/>
    <property type="match status" value="1"/>
</dbReference>
<dbReference type="SUPFAM" id="SSF54236">
    <property type="entry name" value="Ubiquitin-like"/>
    <property type="match status" value="1"/>
</dbReference>
<reference evidence="3" key="1">
    <citation type="journal article" date="2016" name="Nature">
        <title>Genome evolution in the allotetraploid frog Xenopus laevis.</title>
        <authorList>
            <person name="Session A.M."/>
            <person name="Uno Y."/>
            <person name="Kwon T."/>
            <person name="Chapman J.A."/>
            <person name="Toyoda A."/>
            <person name="Takahashi S."/>
            <person name="Fukui A."/>
            <person name="Hikosaka A."/>
            <person name="Suzuki A."/>
            <person name="Kondo M."/>
            <person name="van Heeringen S.J."/>
            <person name="Quigley I."/>
            <person name="Heinz S."/>
            <person name="Ogino H."/>
            <person name="Ochi H."/>
            <person name="Hellsten U."/>
            <person name="Lyons J.B."/>
            <person name="Simakov O."/>
            <person name="Putnam N."/>
            <person name="Stites J."/>
            <person name="Kuroki Y."/>
            <person name="Tanaka T."/>
            <person name="Michiue T."/>
            <person name="Watanabe M."/>
            <person name="Bogdanovic O."/>
            <person name="Lister R."/>
            <person name="Georgiou G."/>
            <person name="Paranjpe S.S."/>
            <person name="van Kruijsbergen I."/>
            <person name="Shu S."/>
            <person name="Carlson J."/>
            <person name="Kinoshita T."/>
            <person name="Ohta Y."/>
            <person name="Mawaribuchi S."/>
            <person name="Jenkins J."/>
            <person name="Grimwood J."/>
            <person name="Schmutz J."/>
            <person name="Mitros T."/>
            <person name="Mozaffari S.V."/>
            <person name="Suzuki Y."/>
            <person name="Haramoto Y."/>
            <person name="Yamamoto T.S."/>
            <person name="Takagi C."/>
            <person name="Heald R."/>
            <person name="Miller K."/>
            <person name="Haudenschild C."/>
            <person name="Kitzman J."/>
            <person name="Nakayama T."/>
            <person name="Izutsu Y."/>
            <person name="Robert J."/>
            <person name="Fortriede J."/>
            <person name="Burns K."/>
            <person name="Lotay V."/>
            <person name="Karimi K."/>
            <person name="Yasuoka Y."/>
            <person name="Dichmann D.S."/>
            <person name="Flajnik M.F."/>
            <person name="Houston D.W."/>
            <person name="Shendure J."/>
            <person name="DuPasquier L."/>
            <person name="Vize P.D."/>
            <person name="Zorn A.M."/>
            <person name="Ito M."/>
            <person name="Marcotte E.M."/>
            <person name="Wallingford J.B."/>
            <person name="Ito Y."/>
            <person name="Asashima M."/>
            <person name="Ueno N."/>
            <person name="Matsuda Y."/>
            <person name="Veenstra G.J."/>
            <person name="Fujiyama A."/>
            <person name="Harland R.M."/>
            <person name="Taira M."/>
            <person name="Rokhsar D.S."/>
        </authorList>
    </citation>
    <scope>NUCLEOTIDE SEQUENCE [LARGE SCALE GENOMIC DNA]</scope>
    <source>
        <strain evidence="3">J</strain>
    </source>
</reference>
<dbReference type="GO" id="GO:0043130">
    <property type="term" value="F:ubiquitin binding"/>
    <property type="evidence" value="ECO:0007669"/>
    <property type="project" value="TreeGrafter"/>
</dbReference>
<evidence type="ECO:0000313" key="3">
    <source>
        <dbReference type="Proteomes" id="UP000694892"/>
    </source>
</evidence>
<dbReference type="Gene3D" id="3.10.20.90">
    <property type="entry name" value="Phosphatidylinositol 3-kinase Catalytic Subunit, Chain A, domain 1"/>
    <property type="match status" value="1"/>
</dbReference>
<proteinExistence type="predicted"/>
<gene>
    <name evidence="2" type="ORF">XELAEV_18012115mg</name>
</gene>
<dbReference type="AlphaFoldDB" id="A0A974HXY4"/>